<dbReference type="Proteomes" id="UP000287972">
    <property type="component" value="Unassembled WGS sequence"/>
</dbReference>
<evidence type="ECO:0000256" key="1">
    <source>
        <dbReference type="ARBA" id="ARBA00022448"/>
    </source>
</evidence>
<dbReference type="Gene3D" id="3.40.50.300">
    <property type="entry name" value="P-loop containing nucleotide triphosphate hydrolases"/>
    <property type="match status" value="1"/>
</dbReference>
<accession>A0A428RW92</accession>
<proteinExistence type="predicted"/>
<sequence length="216" mass="23385">MAPEDEKIPGGPTPDEKVYQHEDGTSTAASLKDETAVSSSHSDEGPMNDEIEALARQLTRASTTVGAELDAFCPQPGTRLDPNSPNFDARAWVKAFVKLDESEDSSAPPRSLGVAFRDLNVFGWGTGAEHQKSVVDYPLDLVKSLVNLLSSRKKRRVDILRNFEGVVEEGELLLVLGPPGSGCSTLLKTIAGETAGLEVDPQSYMNFRGKYQLTHL</sequence>
<dbReference type="PANTHER" id="PTHR19241">
    <property type="entry name" value="ATP-BINDING CASSETTE TRANSPORTER"/>
    <property type="match status" value="1"/>
</dbReference>
<gene>
    <name evidence="5" type="ORF">CEP51_005565</name>
</gene>
<dbReference type="InterPro" id="IPR027417">
    <property type="entry name" value="P-loop_NTPase"/>
</dbReference>
<evidence type="ECO:0000256" key="2">
    <source>
        <dbReference type="SAM" id="MobiDB-lite"/>
    </source>
</evidence>
<evidence type="ECO:0000313" key="6">
    <source>
        <dbReference type="Proteomes" id="UP000287972"/>
    </source>
</evidence>
<organism evidence="5 6">
    <name type="scientific">Fusarium floridanum</name>
    <dbReference type="NCBI Taxonomy" id="1325733"/>
    <lineage>
        <taxon>Eukaryota</taxon>
        <taxon>Fungi</taxon>
        <taxon>Dikarya</taxon>
        <taxon>Ascomycota</taxon>
        <taxon>Pezizomycotina</taxon>
        <taxon>Sordariomycetes</taxon>
        <taxon>Hypocreomycetidae</taxon>
        <taxon>Hypocreales</taxon>
        <taxon>Nectriaceae</taxon>
        <taxon>Fusarium</taxon>
        <taxon>Fusarium solani species complex</taxon>
    </lineage>
</organism>
<dbReference type="AlphaFoldDB" id="A0A428RW92"/>
<feature type="domain" description="ABC transporter" evidence="3">
    <location>
        <begin position="161"/>
        <end position="194"/>
    </location>
</feature>
<dbReference type="InterPro" id="IPR003439">
    <property type="entry name" value="ABC_transporter-like_ATP-bd"/>
</dbReference>
<keyword evidence="6" id="KW-1185">Reference proteome</keyword>
<evidence type="ECO:0000313" key="5">
    <source>
        <dbReference type="EMBL" id="RSL81798.1"/>
    </source>
</evidence>
<dbReference type="InterPro" id="IPR029481">
    <property type="entry name" value="ABC_trans_N"/>
</dbReference>
<dbReference type="GO" id="GO:0005524">
    <property type="term" value="F:ATP binding"/>
    <property type="evidence" value="ECO:0007669"/>
    <property type="project" value="InterPro"/>
</dbReference>
<name>A0A428RW92_9HYPO</name>
<reference evidence="5 6" key="1">
    <citation type="submission" date="2017-06" db="EMBL/GenBank/DDBJ databases">
        <title>Comparative genomic analysis of Ambrosia Fusariam Clade fungi.</title>
        <authorList>
            <person name="Stajich J.E."/>
            <person name="Carrillo J."/>
            <person name="Kijimoto T."/>
            <person name="Eskalen A."/>
            <person name="O'Donnell K."/>
            <person name="Kasson M."/>
        </authorList>
    </citation>
    <scope>NUCLEOTIDE SEQUENCE [LARGE SCALE GENOMIC DNA]</scope>
    <source>
        <strain evidence="5 6">NRRL62606</strain>
    </source>
</reference>
<protein>
    <recommendedName>
        <fullName evidence="7">ABC transporter domain-containing protein</fullName>
    </recommendedName>
</protein>
<dbReference type="GO" id="GO:0016887">
    <property type="term" value="F:ATP hydrolysis activity"/>
    <property type="evidence" value="ECO:0007669"/>
    <property type="project" value="InterPro"/>
</dbReference>
<dbReference type="Pfam" id="PF14510">
    <property type="entry name" value="ABC_trans_N"/>
    <property type="match status" value="1"/>
</dbReference>
<feature type="compositionally biased region" description="Basic and acidic residues" evidence="2">
    <location>
        <begin position="1"/>
        <end position="24"/>
    </location>
</feature>
<evidence type="ECO:0008006" key="7">
    <source>
        <dbReference type="Google" id="ProtNLM"/>
    </source>
</evidence>
<feature type="region of interest" description="Disordered" evidence="2">
    <location>
        <begin position="1"/>
        <end position="47"/>
    </location>
</feature>
<feature type="domain" description="Pleiotropic ABC efflux transporter N-terminal" evidence="4">
    <location>
        <begin position="54"/>
        <end position="136"/>
    </location>
</feature>
<evidence type="ECO:0000259" key="3">
    <source>
        <dbReference type="Pfam" id="PF00005"/>
    </source>
</evidence>
<dbReference type="EMBL" id="NKCL01000113">
    <property type="protein sequence ID" value="RSL81798.1"/>
    <property type="molecule type" value="Genomic_DNA"/>
</dbReference>
<dbReference type="Pfam" id="PF00005">
    <property type="entry name" value="ABC_tran"/>
    <property type="match status" value="1"/>
</dbReference>
<evidence type="ECO:0000259" key="4">
    <source>
        <dbReference type="Pfam" id="PF14510"/>
    </source>
</evidence>
<keyword evidence="1" id="KW-0813">Transport</keyword>
<dbReference type="SUPFAM" id="SSF52540">
    <property type="entry name" value="P-loop containing nucleoside triphosphate hydrolases"/>
    <property type="match status" value="1"/>
</dbReference>
<comment type="caution">
    <text evidence="5">The sequence shown here is derived from an EMBL/GenBank/DDBJ whole genome shotgun (WGS) entry which is preliminary data.</text>
</comment>